<dbReference type="InterPro" id="IPR000477">
    <property type="entry name" value="RT_dom"/>
</dbReference>
<name>A0A803PA33_CANSA</name>
<organism evidence="2 3">
    <name type="scientific">Cannabis sativa</name>
    <name type="common">Hemp</name>
    <name type="synonym">Marijuana</name>
    <dbReference type="NCBI Taxonomy" id="3483"/>
    <lineage>
        <taxon>Eukaryota</taxon>
        <taxon>Viridiplantae</taxon>
        <taxon>Streptophyta</taxon>
        <taxon>Embryophyta</taxon>
        <taxon>Tracheophyta</taxon>
        <taxon>Spermatophyta</taxon>
        <taxon>Magnoliopsida</taxon>
        <taxon>eudicotyledons</taxon>
        <taxon>Gunneridae</taxon>
        <taxon>Pentapetalae</taxon>
        <taxon>rosids</taxon>
        <taxon>fabids</taxon>
        <taxon>Rosales</taxon>
        <taxon>Cannabaceae</taxon>
        <taxon>Cannabis</taxon>
    </lineage>
</organism>
<dbReference type="EMBL" id="UZAU01000265">
    <property type="status" value="NOT_ANNOTATED_CDS"/>
    <property type="molecule type" value="Genomic_DNA"/>
</dbReference>
<dbReference type="PROSITE" id="PS50878">
    <property type="entry name" value="RT_POL"/>
    <property type="match status" value="1"/>
</dbReference>
<dbReference type="InterPro" id="IPR026960">
    <property type="entry name" value="RVT-Znf"/>
</dbReference>
<dbReference type="SUPFAM" id="SSF56672">
    <property type="entry name" value="DNA/RNA polymerases"/>
    <property type="match status" value="1"/>
</dbReference>
<accession>A0A803PA33</accession>
<feature type="domain" description="Reverse transcriptase" evidence="1">
    <location>
        <begin position="208"/>
        <end position="486"/>
    </location>
</feature>
<dbReference type="CDD" id="cd01650">
    <property type="entry name" value="RT_nLTR_like"/>
    <property type="match status" value="1"/>
</dbReference>
<dbReference type="AlphaFoldDB" id="A0A803PA33"/>
<sequence length="630" mass="71919">MQPGTDRIFSKIDIIMANQAWISRYEFAEVVFLNEGLFDHSHAIVSLHPAVVGGNKPFKYFRMWKSYPKYDDQLKEVWNSTCMDNKMFQVVSKMTQFKARLRLLNKEGYCNLLQQVEKSKAGLEAVQNQIKLQPLDHLLRNLRKTSEGSMVTPDQADYLLQQFNKEDIRKAAFSIPANKSPGLDGFSSNFFQDNWEIIGDDICEVVLTFLDSGNILKEINSTIITLVPKIKCPNSVKDFRPIACCNVIYKIATKLLSSRINNILPEIISHSQGGFVKGRFIGHNILICQDLVRHYGRKTYKPCCMIKLDIQKAYDTIEWGFIEEMLRGLKFPKKFIQLVMNCITTPRFSLMFNGTLHGFFESKRGIRQGDPMSPLLFVLGMEYLSRLMLKIGEKGDFKFQDRCTVLKLNHLAFADDVLLFCHGDFRSILYMLQALKTFSLTSGLHPNASKTAIYCSNMQSEVVNQIIQLSGFTKQDMPFTYLRIPICGKKISGKELLRSIEAIWRAFLWKGQALFQGGGSVAWSNVCQSKAAGGLGIKNIELWNQAAICYKLFLPTLDRLNWSREVWSRHNTPKHSVITWMAMLNRLKTHDRLIQFGIQVQATAIYAVHTLKLASTCFLIVKLQVTACLS</sequence>
<proteinExistence type="predicted"/>
<dbReference type="Gramene" id="evm.model.03.713">
    <property type="protein sequence ID" value="cds.evm.model.03.713"/>
    <property type="gene ID" value="evm.TU.03.713"/>
</dbReference>
<dbReference type="EnsemblPlants" id="evm.model.03.713">
    <property type="protein sequence ID" value="cds.evm.model.03.713"/>
    <property type="gene ID" value="evm.TU.03.713"/>
</dbReference>
<dbReference type="Pfam" id="PF13966">
    <property type="entry name" value="zf-RVT"/>
    <property type="match status" value="1"/>
</dbReference>
<keyword evidence="3" id="KW-1185">Reference proteome</keyword>
<reference evidence="2" key="1">
    <citation type="submission" date="2018-11" db="EMBL/GenBank/DDBJ databases">
        <authorList>
            <person name="Grassa J C."/>
        </authorList>
    </citation>
    <scope>NUCLEOTIDE SEQUENCE [LARGE SCALE GENOMIC DNA]</scope>
</reference>
<dbReference type="PANTHER" id="PTHR31635:SF196">
    <property type="entry name" value="REVERSE TRANSCRIPTASE DOMAIN-CONTAINING PROTEIN-RELATED"/>
    <property type="match status" value="1"/>
</dbReference>
<dbReference type="Proteomes" id="UP000596661">
    <property type="component" value="Chromosome 3"/>
</dbReference>
<dbReference type="PANTHER" id="PTHR31635">
    <property type="entry name" value="REVERSE TRANSCRIPTASE DOMAIN-CONTAINING PROTEIN-RELATED"/>
    <property type="match status" value="1"/>
</dbReference>
<evidence type="ECO:0000313" key="2">
    <source>
        <dbReference type="EnsemblPlants" id="cds.evm.model.03.713"/>
    </source>
</evidence>
<dbReference type="InterPro" id="IPR043502">
    <property type="entry name" value="DNA/RNA_pol_sf"/>
</dbReference>
<evidence type="ECO:0000259" key="1">
    <source>
        <dbReference type="PROSITE" id="PS50878"/>
    </source>
</evidence>
<dbReference type="Pfam" id="PF00078">
    <property type="entry name" value="RVT_1"/>
    <property type="match status" value="1"/>
</dbReference>
<protein>
    <recommendedName>
        <fullName evidence="1">Reverse transcriptase domain-containing protein</fullName>
    </recommendedName>
</protein>
<evidence type="ECO:0000313" key="3">
    <source>
        <dbReference type="Proteomes" id="UP000596661"/>
    </source>
</evidence>
<reference evidence="2" key="2">
    <citation type="submission" date="2021-03" db="UniProtKB">
        <authorList>
            <consortium name="EnsemblPlants"/>
        </authorList>
    </citation>
    <scope>IDENTIFICATION</scope>
</reference>